<name>A0ABR9PAC3_9ACTN</name>
<dbReference type="Pfam" id="PF08402">
    <property type="entry name" value="TOBE_2"/>
    <property type="match status" value="1"/>
</dbReference>
<dbReference type="SUPFAM" id="SSF52540">
    <property type="entry name" value="P-loop containing nucleoside triphosphate hydrolases"/>
    <property type="match status" value="1"/>
</dbReference>
<dbReference type="RefSeq" id="WP_193123386.1">
    <property type="nucleotide sequence ID" value="NZ_JADBGI010000017.1"/>
</dbReference>
<dbReference type="Pfam" id="PF00005">
    <property type="entry name" value="ABC_tran"/>
    <property type="match status" value="1"/>
</dbReference>
<dbReference type="GO" id="GO:0005524">
    <property type="term" value="F:ATP binding"/>
    <property type="evidence" value="ECO:0007669"/>
    <property type="project" value="UniProtKB-KW"/>
</dbReference>
<dbReference type="InterPro" id="IPR013611">
    <property type="entry name" value="Transp-assoc_OB_typ2"/>
</dbReference>
<organism evidence="6 7">
    <name type="scientific">Nocardiopsis coralli</name>
    <dbReference type="NCBI Taxonomy" id="2772213"/>
    <lineage>
        <taxon>Bacteria</taxon>
        <taxon>Bacillati</taxon>
        <taxon>Actinomycetota</taxon>
        <taxon>Actinomycetes</taxon>
        <taxon>Streptosporangiales</taxon>
        <taxon>Nocardiopsidaceae</taxon>
        <taxon>Nocardiopsis</taxon>
    </lineage>
</organism>
<evidence type="ECO:0000256" key="2">
    <source>
        <dbReference type="ARBA" id="ARBA00022741"/>
    </source>
</evidence>
<reference evidence="6 7" key="1">
    <citation type="submission" date="2020-09" db="EMBL/GenBank/DDBJ databases">
        <title>Diversity and distribution of actinomycetes associated with coral in the coast of Hainan.</title>
        <authorList>
            <person name="Li F."/>
        </authorList>
    </citation>
    <scope>NUCLEOTIDE SEQUENCE [LARGE SCALE GENOMIC DNA]</scope>
    <source>
        <strain evidence="6 7">HNM0947</strain>
    </source>
</reference>
<dbReference type="PROSITE" id="PS00211">
    <property type="entry name" value="ABC_TRANSPORTER_1"/>
    <property type="match status" value="1"/>
</dbReference>
<dbReference type="InterPro" id="IPR017871">
    <property type="entry name" value="ABC_transporter-like_CS"/>
</dbReference>
<protein>
    <submittedName>
        <fullName evidence="6">ABC transporter ATP-binding protein</fullName>
    </submittedName>
</protein>
<dbReference type="PANTHER" id="PTHR42781">
    <property type="entry name" value="SPERMIDINE/PUTRESCINE IMPORT ATP-BINDING PROTEIN POTA"/>
    <property type="match status" value="1"/>
</dbReference>
<evidence type="ECO:0000259" key="5">
    <source>
        <dbReference type="PROSITE" id="PS50893"/>
    </source>
</evidence>
<evidence type="ECO:0000313" key="6">
    <source>
        <dbReference type="EMBL" id="MBE3000787.1"/>
    </source>
</evidence>
<dbReference type="Proteomes" id="UP000806528">
    <property type="component" value="Unassembled WGS sequence"/>
</dbReference>
<feature type="region of interest" description="Disordered" evidence="4">
    <location>
        <begin position="349"/>
        <end position="381"/>
    </location>
</feature>
<keyword evidence="1" id="KW-0813">Transport</keyword>
<dbReference type="InterPro" id="IPR003439">
    <property type="entry name" value="ABC_transporter-like_ATP-bd"/>
</dbReference>
<sequence>MVSVSLRNLSKSFGSGANATVAVDDVDLEIEDGEFFALLGPSGCGKTTTMRCIAGFESPTRGEIWIGDRFINDVPPHKRDTGMVFQSYALFPHYDVFQNVAYGLLMRDLYNGRISAFAGLFSKRIARSSPAIREQVHEALDQVGLVGYDKRQVSQLSGGQQQRVALARALVRRPAVLLMDEPLSNLDKNLRIQMRDTIRRIQREVGITTIFVTHDQEEAMGMADRVALMRDGRLEQVDRPTDLYDRPNSSWAARFVGSSNIVDTTVEKADDAGAEVRLGGQRVRVSDCGAAVGDGVRLIMRPEALSVRPRDGAGPDPGNTFDGAVTKVTYLGPNIVYTVDIGAADGAPAAGTEGAGATEAPAAPEAPGATEGAEGTGAAGDTDVLTGTRQLVEVTDTFRGADALLSVGTEVRLSIDPDRIIVAEGGSS</sequence>
<dbReference type="SUPFAM" id="SSF50331">
    <property type="entry name" value="MOP-like"/>
    <property type="match status" value="1"/>
</dbReference>
<gene>
    <name evidence="6" type="ORF">IDM40_19095</name>
</gene>
<dbReference type="Gene3D" id="2.40.50.100">
    <property type="match status" value="1"/>
</dbReference>
<keyword evidence="3 6" id="KW-0067">ATP-binding</keyword>
<evidence type="ECO:0000256" key="4">
    <source>
        <dbReference type="SAM" id="MobiDB-lite"/>
    </source>
</evidence>
<feature type="domain" description="ABC transporter" evidence="5">
    <location>
        <begin position="4"/>
        <end position="256"/>
    </location>
</feature>
<dbReference type="InterPro" id="IPR003593">
    <property type="entry name" value="AAA+_ATPase"/>
</dbReference>
<evidence type="ECO:0000256" key="1">
    <source>
        <dbReference type="ARBA" id="ARBA00022448"/>
    </source>
</evidence>
<evidence type="ECO:0000313" key="7">
    <source>
        <dbReference type="Proteomes" id="UP000806528"/>
    </source>
</evidence>
<dbReference type="PROSITE" id="PS50893">
    <property type="entry name" value="ABC_TRANSPORTER_2"/>
    <property type="match status" value="1"/>
</dbReference>
<accession>A0ABR9PAC3</accession>
<dbReference type="InterPro" id="IPR027417">
    <property type="entry name" value="P-loop_NTPase"/>
</dbReference>
<keyword evidence="7" id="KW-1185">Reference proteome</keyword>
<dbReference type="SMART" id="SM00382">
    <property type="entry name" value="AAA"/>
    <property type="match status" value="1"/>
</dbReference>
<dbReference type="PANTHER" id="PTHR42781:SF4">
    <property type="entry name" value="SPERMIDINE_PUTRESCINE IMPORT ATP-BINDING PROTEIN POTA"/>
    <property type="match status" value="1"/>
</dbReference>
<comment type="caution">
    <text evidence="6">The sequence shown here is derived from an EMBL/GenBank/DDBJ whole genome shotgun (WGS) entry which is preliminary data.</text>
</comment>
<dbReference type="EMBL" id="JADBGI010000017">
    <property type="protein sequence ID" value="MBE3000787.1"/>
    <property type="molecule type" value="Genomic_DNA"/>
</dbReference>
<feature type="compositionally biased region" description="Low complexity" evidence="4">
    <location>
        <begin position="349"/>
        <end position="373"/>
    </location>
</feature>
<keyword evidence="2" id="KW-0547">Nucleotide-binding</keyword>
<dbReference type="InterPro" id="IPR050093">
    <property type="entry name" value="ABC_SmlMolc_Importer"/>
</dbReference>
<dbReference type="Gene3D" id="3.40.50.300">
    <property type="entry name" value="P-loop containing nucleotide triphosphate hydrolases"/>
    <property type="match status" value="1"/>
</dbReference>
<evidence type="ECO:0000256" key="3">
    <source>
        <dbReference type="ARBA" id="ARBA00022840"/>
    </source>
</evidence>
<proteinExistence type="predicted"/>
<dbReference type="InterPro" id="IPR008995">
    <property type="entry name" value="Mo/tungstate-bd_C_term_dom"/>
</dbReference>